<feature type="chain" id="PRO_5027102951" evidence="2">
    <location>
        <begin position="33"/>
        <end position="337"/>
    </location>
</feature>
<dbReference type="InterPro" id="IPR005064">
    <property type="entry name" value="BUG"/>
</dbReference>
<proteinExistence type="inferred from homology"/>
<evidence type="ECO:0000313" key="3">
    <source>
        <dbReference type="EMBL" id="QKV54579.1"/>
    </source>
</evidence>
<evidence type="ECO:0000256" key="2">
    <source>
        <dbReference type="SAM" id="SignalP"/>
    </source>
</evidence>
<comment type="similarity">
    <text evidence="1">Belongs to the UPF0065 (bug) family.</text>
</comment>
<dbReference type="RefSeq" id="WP_175505379.1">
    <property type="nucleotide sequence ID" value="NZ_CP054840.1"/>
</dbReference>
<dbReference type="AlphaFoldDB" id="A0A6N1X572"/>
<dbReference type="PIRSF" id="PIRSF017082">
    <property type="entry name" value="YflP"/>
    <property type="match status" value="1"/>
</dbReference>
<dbReference type="InterPro" id="IPR042100">
    <property type="entry name" value="Bug_dom1"/>
</dbReference>
<evidence type="ECO:0000256" key="1">
    <source>
        <dbReference type="ARBA" id="ARBA00006987"/>
    </source>
</evidence>
<evidence type="ECO:0000313" key="4">
    <source>
        <dbReference type="Proteomes" id="UP000509579"/>
    </source>
</evidence>
<dbReference type="PANTHER" id="PTHR42928:SF5">
    <property type="entry name" value="BLR1237 PROTEIN"/>
    <property type="match status" value="1"/>
</dbReference>
<dbReference type="CDD" id="cd13578">
    <property type="entry name" value="PBP2_Bug27"/>
    <property type="match status" value="1"/>
</dbReference>
<reference evidence="3 4" key="1">
    <citation type="submission" date="2020-06" db="EMBL/GenBank/DDBJ databases">
        <title>Acidovorax antarctica sp. nov., isolated from Corinth ice sheet soil, Antarctic Fields Peninsula.</title>
        <authorList>
            <person name="Xu Q."/>
            <person name="Peng F."/>
        </authorList>
    </citation>
    <scope>NUCLEOTIDE SEQUENCE [LARGE SCALE GENOMIC DNA]</scope>
    <source>
        <strain evidence="3 4">16-35-5</strain>
    </source>
</reference>
<dbReference type="PANTHER" id="PTHR42928">
    <property type="entry name" value="TRICARBOXYLATE-BINDING PROTEIN"/>
    <property type="match status" value="1"/>
</dbReference>
<protein>
    <submittedName>
        <fullName evidence="3">Tripartite tricarboxylate transporter substrate binding protein</fullName>
    </submittedName>
</protein>
<feature type="signal peptide" evidence="2">
    <location>
        <begin position="1"/>
        <end position="32"/>
    </location>
</feature>
<dbReference type="Gene3D" id="3.40.190.10">
    <property type="entry name" value="Periplasmic binding protein-like II"/>
    <property type="match status" value="1"/>
</dbReference>
<organism evidence="3 4">
    <name type="scientific">Comamonas antarctica</name>
    <dbReference type="NCBI Taxonomy" id="2743470"/>
    <lineage>
        <taxon>Bacteria</taxon>
        <taxon>Pseudomonadati</taxon>
        <taxon>Pseudomonadota</taxon>
        <taxon>Betaproteobacteria</taxon>
        <taxon>Burkholderiales</taxon>
        <taxon>Comamonadaceae</taxon>
        <taxon>Comamonas</taxon>
    </lineage>
</organism>
<dbReference type="Proteomes" id="UP000509579">
    <property type="component" value="Chromosome"/>
</dbReference>
<keyword evidence="4" id="KW-1185">Reference proteome</keyword>
<dbReference type="Pfam" id="PF03401">
    <property type="entry name" value="TctC"/>
    <property type="match status" value="1"/>
</dbReference>
<dbReference type="Gene3D" id="3.40.190.150">
    <property type="entry name" value="Bordetella uptake gene, domain 1"/>
    <property type="match status" value="1"/>
</dbReference>
<dbReference type="PROSITE" id="PS51318">
    <property type="entry name" value="TAT"/>
    <property type="match status" value="1"/>
</dbReference>
<dbReference type="EMBL" id="CP054840">
    <property type="protein sequence ID" value="QKV54579.1"/>
    <property type="molecule type" value="Genomic_DNA"/>
</dbReference>
<dbReference type="InterPro" id="IPR006311">
    <property type="entry name" value="TAT_signal"/>
</dbReference>
<dbReference type="SUPFAM" id="SSF53850">
    <property type="entry name" value="Periplasmic binding protein-like II"/>
    <property type="match status" value="1"/>
</dbReference>
<keyword evidence="2" id="KW-0732">Signal</keyword>
<name>A0A6N1X572_9BURK</name>
<gene>
    <name evidence="3" type="ORF">HUK68_17710</name>
</gene>
<sequence length="337" mass="34826">MTTKRFFLRTLASAIALTAAGGAALHASALQAAPDTAATFPSKPVRIIVPVAPGGSADKLTRTLGERLSQLWGQTVIVENVAGASGTIGAGKVAKAAPDGYTLLQQGEGLMLNSILFRDLPYDTARSFAPVVKAVVNPQVLVVNPGTGLNTLGDYLARAKAQPESISLALPGNGGIAHVAHEILAQETGAKVNYIPYPGGGPASVDVIAGHANATLITLAAVTEYVRAGKLRALAVTTSYRSPALPNVPTVAEAAKLPGYSVESWQGYFAPAGTPPAIVQKINRDINQVLQLPEVRAQLEAQGFKVAGGSSADLARSLQTEQPRYAQAIKTAGLTIR</sequence>
<dbReference type="KEGG" id="aant:HUK68_17710"/>
<accession>A0A6N1X572</accession>